<keyword evidence="2" id="KW-1185">Reference proteome</keyword>
<gene>
    <name evidence="1" type="ORF">BCR33DRAFT_695067</name>
</gene>
<dbReference type="InterPro" id="IPR006357">
    <property type="entry name" value="HAD-SF_hydro_IIA"/>
</dbReference>
<dbReference type="Gene3D" id="3.40.50.1000">
    <property type="entry name" value="HAD superfamily/HAD-like"/>
    <property type="match status" value="2"/>
</dbReference>
<dbReference type="PANTHER" id="PTHR19288:SF46">
    <property type="entry name" value="HALOACID DEHALOGENASE-LIKE HYDROLASE DOMAIN-CONTAINING PROTEIN 2"/>
    <property type="match status" value="1"/>
</dbReference>
<dbReference type="AlphaFoldDB" id="A0A1Y2CS46"/>
<dbReference type="InterPro" id="IPR036412">
    <property type="entry name" value="HAD-like_sf"/>
</dbReference>
<name>A0A1Y2CS46_9FUNG</name>
<dbReference type="SUPFAM" id="SSF56784">
    <property type="entry name" value="HAD-like"/>
    <property type="match status" value="1"/>
</dbReference>
<proteinExistence type="predicted"/>
<dbReference type="Pfam" id="PF13242">
    <property type="entry name" value="Hydrolase_like"/>
    <property type="match status" value="1"/>
</dbReference>
<dbReference type="STRING" id="329046.A0A1Y2CS46"/>
<dbReference type="Pfam" id="PF13344">
    <property type="entry name" value="Hydrolase_6"/>
    <property type="match status" value="1"/>
</dbReference>
<dbReference type="PANTHER" id="PTHR19288">
    <property type="entry name" value="4-NITROPHENYLPHOSPHATASE-RELATED"/>
    <property type="match status" value="1"/>
</dbReference>
<organism evidence="1 2">
    <name type="scientific">Rhizoclosmatium globosum</name>
    <dbReference type="NCBI Taxonomy" id="329046"/>
    <lineage>
        <taxon>Eukaryota</taxon>
        <taxon>Fungi</taxon>
        <taxon>Fungi incertae sedis</taxon>
        <taxon>Chytridiomycota</taxon>
        <taxon>Chytridiomycota incertae sedis</taxon>
        <taxon>Chytridiomycetes</taxon>
        <taxon>Chytridiales</taxon>
        <taxon>Chytriomycetaceae</taxon>
        <taxon>Rhizoclosmatium</taxon>
    </lineage>
</organism>
<reference evidence="1 2" key="1">
    <citation type="submission" date="2016-07" db="EMBL/GenBank/DDBJ databases">
        <title>Pervasive Adenine N6-methylation of Active Genes in Fungi.</title>
        <authorList>
            <consortium name="DOE Joint Genome Institute"/>
            <person name="Mondo S.J."/>
            <person name="Dannebaum R.O."/>
            <person name="Kuo R.C."/>
            <person name="Labutti K."/>
            <person name="Haridas S."/>
            <person name="Kuo A."/>
            <person name="Salamov A."/>
            <person name="Ahrendt S.R."/>
            <person name="Lipzen A."/>
            <person name="Sullivan W."/>
            <person name="Andreopoulos W.B."/>
            <person name="Clum A."/>
            <person name="Lindquist E."/>
            <person name="Daum C."/>
            <person name="Ramamoorthy G.K."/>
            <person name="Gryganskyi A."/>
            <person name="Culley D."/>
            <person name="Magnuson J.K."/>
            <person name="James T.Y."/>
            <person name="O'Malley M.A."/>
            <person name="Stajich J.E."/>
            <person name="Spatafora J.W."/>
            <person name="Visel A."/>
            <person name="Grigoriev I.V."/>
        </authorList>
    </citation>
    <scope>NUCLEOTIDE SEQUENCE [LARGE SCALE GENOMIC DNA]</scope>
    <source>
        <strain evidence="1 2">JEL800</strain>
    </source>
</reference>
<comment type="caution">
    <text evidence="1">The sequence shown here is derived from an EMBL/GenBank/DDBJ whole genome shotgun (WGS) entry which is preliminary data.</text>
</comment>
<dbReference type="OrthoDB" id="10251048at2759"/>
<protein>
    <submittedName>
        <fullName evidence="1">Nucleotide monophosphatase</fullName>
    </submittedName>
</protein>
<dbReference type="GO" id="GO:0016791">
    <property type="term" value="F:phosphatase activity"/>
    <property type="evidence" value="ECO:0007669"/>
    <property type="project" value="TreeGrafter"/>
</dbReference>
<accession>A0A1Y2CS46</accession>
<dbReference type="EMBL" id="MCGO01000008">
    <property type="protein sequence ID" value="ORY49890.1"/>
    <property type="molecule type" value="Genomic_DNA"/>
</dbReference>
<sequence length="258" mass="27879">MDGVIYHGNTLLPGVKEFVEWMKAEKKQFLFLTNNSAPTPQELSEKLHRLGLDISANHFYTSALSTAKFLKSQKPHGGSCYVIGEPGLTYALYEHGFTMSSENPDYVVIGEGNSHNYEKLTKALNLIAKGAKLIGTNPDTNGVTDDGMVLGTGTFLAALELASGKKSFSCGKPSSLMMSYALKQLQGLSKEDVCIIGDRMDTDILAGVYADIDPVLVMSGVTTLDNLFVDAYRPYIVLNGVGEISGGVVETQPIKKKQ</sequence>
<dbReference type="NCBIfam" id="TIGR01460">
    <property type="entry name" value="HAD-SF-IIA"/>
    <property type="match status" value="1"/>
</dbReference>
<dbReference type="Proteomes" id="UP000193642">
    <property type="component" value="Unassembled WGS sequence"/>
</dbReference>
<evidence type="ECO:0000313" key="1">
    <source>
        <dbReference type="EMBL" id="ORY49890.1"/>
    </source>
</evidence>
<dbReference type="GO" id="GO:0005737">
    <property type="term" value="C:cytoplasm"/>
    <property type="evidence" value="ECO:0007669"/>
    <property type="project" value="TreeGrafter"/>
</dbReference>
<dbReference type="InterPro" id="IPR023214">
    <property type="entry name" value="HAD_sf"/>
</dbReference>
<evidence type="ECO:0000313" key="2">
    <source>
        <dbReference type="Proteomes" id="UP000193642"/>
    </source>
</evidence>